<evidence type="ECO:0000313" key="17">
    <source>
        <dbReference type="Proteomes" id="UP000671119"/>
    </source>
</evidence>
<dbReference type="InterPro" id="IPR001447">
    <property type="entry name" value="Arylamine_N-AcTrfase"/>
</dbReference>
<evidence type="ECO:0000313" key="8">
    <source>
        <dbReference type="EMBL" id="REQ48418.1"/>
    </source>
</evidence>
<evidence type="ECO:0000256" key="1">
    <source>
        <dbReference type="ARBA" id="ARBA00006547"/>
    </source>
</evidence>
<evidence type="ECO:0000313" key="3">
    <source>
        <dbReference type="EMBL" id="CNU71169.1"/>
    </source>
</evidence>
<protein>
    <submittedName>
        <fullName evidence="3 9">Arylamine N-acetyltransferase</fullName>
        <ecNumber evidence="3">2.3.1.5</ecNumber>
    </submittedName>
</protein>
<dbReference type="Proteomes" id="UP000300237">
    <property type="component" value="Chromosome"/>
</dbReference>
<dbReference type="EC" id="2.3.1.5" evidence="3"/>
<dbReference type="EMBL" id="LR027516">
    <property type="protein sequence ID" value="VCU51887.1"/>
    <property type="molecule type" value="Genomic_DNA"/>
</dbReference>
<evidence type="ECO:0000313" key="16">
    <source>
        <dbReference type="Proteomes" id="UP000300237"/>
    </source>
</evidence>
<evidence type="ECO:0000313" key="2">
    <source>
        <dbReference type="EMBL" id="CLW34453.1"/>
    </source>
</evidence>
<evidence type="ECO:0000313" key="12">
    <source>
        <dbReference type="Proteomes" id="UP000048600"/>
    </source>
</evidence>
<evidence type="ECO:0000313" key="5">
    <source>
        <dbReference type="EMBL" id="COW67322.1"/>
    </source>
</evidence>
<evidence type="ECO:0000313" key="4">
    <source>
        <dbReference type="EMBL" id="COU88962.1"/>
    </source>
</evidence>
<name>A0A045I4V0_MYCTX</name>
<dbReference type="AlphaFoldDB" id="A0A045I4V0"/>
<gene>
    <name evidence="3" type="primary">nat</name>
    <name evidence="7" type="ORF">A4S10_03736</name>
    <name evidence="9" type="ORF">DKC2_3797</name>
    <name evidence="8" type="ORF">DSJ38_18470</name>
    <name evidence="3" type="ORF">ERS007661_01070</name>
    <name evidence="4" type="ORF">ERS007679_00580</name>
    <name evidence="5" type="ORF">ERS007741_02920</name>
    <name evidence="2" type="ORF">ERS094118_02378</name>
    <name evidence="6" type="ORF">J8J21_10195</name>
</gene>
<dbReference type="Pfam" id="PF00797">
    <property type="entry name" value="Acetyltransf_2"/>
    <property type="match status" value="1"/>
</dbReference>
<reference evidence="10 11" key="2">
    <citation type="submission" date="2015-03" db="EMBL/GenBank/DDBJ databases">
        <authorList>
            <consortium name="Pathogen Informatics"/>
        </authorList>
    </citation>
    <scope>NUCLEOTIDE SEQUENCE [LARGE SCALE GENOMIC DNA]</scope>
    <source>
        <strain evidence="3 10">D00501624</strain>
        <strain evidence="4 11">G09801536</strain>
        <strain evidence="5 12">P00601463</strain>
    </source>
</reference>
<dbReference type="EMBL" id="QTBD01000212">
    <property type="protein sequence ID" value="REQ48418.1"/>
    <property type="molecule type" value="Genomic_DNA"/>
</dbReference>
<reference evidence="2 13" key="1">
    <citation type="submission" date="2015-03" db="EMBL/GenBank/DDBJ databases">
        <authorList>
            <consortium name="Pathogen Informatics"/>
            <person name="Murphy D."/>
        </authorList>
    </citation>
    <scope>NUCLEOTIDE SEQUENCE [LARGE SCALE GENOMIC DNA]</scope>
    <source>
        <strain evidence="2 13">0268S</strain>
    </source>
</reference>
<dbReference type="PANTHER" id="PTHR11786">
    <property type="entry name" value="N-HYDROXYARYLAMINE O-ACETYLTRANSFERASE"/>
    <property type="match status" value="1"/>
</dbReference>
<dbReference type="OMA" id="CYEHNTL"/>
<dbReference type="SUPFAM" id="SSF54001">
    <property type="entry name" value="Cysteine proteinases"/>
    <property type="match status" value="1"/>
</dbReference>
<keyword evidence="3" id="KW-0012">Acyltransferase</keyword>
<dbReference type="EMBL" id="CHKL01000383">
    <property type="protein sequence ID" value="COW67322.1"/>
    <property type="molecule type" value="Genomic_DNA"/>
</dbReference>
<dbReference type="GO" id="GO:0004060">
    <property type="term" value="F:arylamine N-acetyltransferase activity"/>
    <property type="evidence" value="ECO:0007669"/>
    <property type="project" value="UniProtKB-EC"/>
</dbReference>
<evidence type="ECO:0000313" key="14">
    <source>
        <dbReference type="Proteomes" id="UP000189452"/>
    </source>
</evidence>
<dbReference type="EMBL" id="LWDQ01000001">
    <property type="protein sequence ID" value="OMH61544.1"/>
    <property type="molecule type" value="Genomic_DNA"/>
</dbReference>
<dbReference type="Proteomes" id="UP000189452">
    <property type="component" value="Chromosome"/>
</dbReference>
<evidence type="ECO:0000313" key="9">
    <source>
        <dbReference type="EMBL" id="VCU51887.1"/>
    </source>
</evidence>
<evidence type="ECO:0000313" key="7">
    <source>
        <dbReference type="EMBL" id="OMH61544.1"/>
    </source>
</evidence>
<dbReference type="SMR" id="A0A045I4V0"/>
<evidence type="ECO:0000313" key="6">
    <source>
        <dbReference type="EMBL" id="MBP0683490.1"/>
    </source>
</evidence>
<dbReference type="Proteomes" id="UP000671119">
    <property type="component" value="Unassembled WGS sequence"/>
</dbReference>
<evidence type="ECO:0000313" key="11">
    <source>
        <dbReference type="Proteomes" id="UP000045842"/>
    </source>
</evidence>
<accession>A0A045I4V0</accession>
<dbReference type="Proteomes" id="UP000045842">
    <property type="component" value="Unassembled WGS sequence"/>
</dbReference>
<reference evidence="7 14" key="3">
    <citation type="submission" date="2016-04" db="EMBL/GenBank/DDBJ databases">
        <authorList>
            <person name="Bigi M."/>
            <person name="Bigi F."/>
            <person name="Soria M.A."/>
        </authorList>
    </citation>
    <scope>NUCLEOTIDE SEQUENCE [LARGE SCALE GENOMIC DNA]</scope>
    <source>
        <strain evidence="7 14">6548</strain>
    </source>
</reference>
<comment type="similarity">
    <text evidence="1">Belongs to the arylamine N-acetyltransferase family.</text>
</comment>
<dbReference type="Proteomes" id="UP000048600">
    <property type="component" value="Unassembled WGS sequence"/>
</dbReference>
<dbReference type="PANTHER" id="PTHR11786:SF0">
    <property type="entry name" value="ARYLAMINE N-ACETYLTRANSFERASE 4-RELATED"/>
    <property type="match status" value="1"/>
</dbReference>
<reference evidence="8" key="6">
    <citation type="submission" date="2018-07" db="EMBL/GenBank/DDBJ databases">
        <authorList>
            <person name="Shah S."/>
            <person name="Brown T."/>
            <person name="Auld S."/>
            <person name="Bratton K."/>
            <person name="Narechania A."/>
            <person name="Mathema B."/>
            <person name="Gandhi N."/>
        </authorList>
    </citation>
    <scope>NUCLEOTIDE SEQUENCE</scope>
    <source>
        <strain evidence="8">32301_S10</strain>
    </source>
</reference>
<evidence type="ECO:0000313" key="15">
    <source>
        <dbReference type="Proteomes" id="UP000256381"/>
    </source>
</evidence>
<dbReference type="EMBL" id="CQQC01000261">
    <property type="protein sequence ID" value="CNU71169.1"/>
    <property type="molecule type" value="Genomic_DNA"/>
</dbReference>
<dbReference type="InterPro" id="IPR038765">
    <property type="entry name" value="Papain-like_cys_pep_sf"/>
</dbReference>
<dbReference type="Proteomes" id="UP000256381">
    <property type="component" value="Unassembled WGS sequence"/>
</dbReference>
<reference evidence="7 14" key="5">
    <citation type="submission" date="2017-02" db="EMBL/GenBank/DDBJ databases">
        <title>Protein polymorphisms may explain contrasting epidemiological fitness of two variants of a multidrug-resistant Mycobacterium tuberculosis strain.</title>
        <authorList>
            <person name="Bigi M.M."/>
            <person name="Lopez B."/>
            <person name="Blanco F.C."/>
            <person name="Sasiain M.C."/>
            <person name="De La Barrera S."/>
            <person name="Ritacco V."/>
            <person name="Bigi F."/>
            <person name="Soria M.A."/>
        </authorList>
    </citation>
    <scope>NUCLEOTIDE SEQUENCE [LARGE SCALE GENOMIC DNA]</scope>
    <source>
        <strain evidence="7 14">6548</strain>
    </source>
</reference>
<sequence length="283" mass="31029">MALDLTAYFDRINYRGATDPTLDVLQDLVTVHSRTIPFENLDPLLGVPVDDLSPQALADKLVLRRRGGYCFEHNGLMGYVLAELGYRVRRFAARVVWKLAPDAPLPPQTHTLLGVTFPGSGGCYLVDVGFGGQTPTSPLRLETGAVQPTTHEPYRLEDRVDGFVLQAMVRDTWQTLYEFTTQTRPQIDLKVASWYASTHPASKFVTGLTAAVITDDARWNLSGRDLAVHRAGGTEKIRLADAAAVVDTLSERFGINVADIGERGALETRIDELLARQPGADAP</sequence>
<dbReference type="Proteomes" id="UP000050139">
    <property type="component" value="Unassembled WGS sequence"/>
</dbReference>
<dbReference type="Gene3D" id="2.40.128.150">
    <property type="entry name" value="Cysteine proteinases"/>
    <property type="match status" value="1"/>
</dbReference>
<evidence type="ECO:0000313" key="13">
    <source>
        <dbReference type="Proteomes" id="UP000050139"/>
    </source>
</evidence>
<organism evidence="3 10">
    <name type="scientific">Mycobacterium tuberculosis</name>
    <dbReference type="NCBI Taxonomy" id="1773"/>
    <lineage>
        <taxon>Bacteria</taxon>
        <taxon>Bacillati</taxon>
        <taxon>Actinomycetota</taxon>
        <taxon>Actinomycetes</taxon>
        <taxon>Mycobacteriales</taxon>
        <taxon>Mycobacteriaceae</taxon>
        <taxon>Mycobacterium</taxon>
        <taxon>Mycobacterium tuberculosis complex</taxon>
    </lineage>
</organism>
<dbReference type="Proteomes" id="UP000039217">
    <property type="component" value="Unassembled WGS sequence"/>
</dbReference>
<dbReference type="RefSeq" id="WP_003419364.1">
    <property type="nucleotide sequence ID" value="NZ_AP017901.1"/>
</dbReference>
<evidence type="ECO:0000313" key="10">
    <source>
        <dbReference type="Proteomes" id="UP000039217"/>
    </source>
</evidence>
<proteinExistence type="inferred from homology"/>
<dbReference type="EMBL" id="JAGIZI010000013">
    <property type="protein sequence ID" value="MBP0683490.1"/>
    <property type="molecule type" value="Genomic_DNA"/>
</dbReference>
<reference evidence="9 16" key="7">
    <citation type="submission" date="2018-08" db="EMBL/GenBank/DDBJ databases">
        <authorList>
            <person name="Fokvardsen B D."/>
            <person name="Norman A."/>
        </authorList>
    </citation>
    <scope>NUCLEOTIDE SEQUENCE [LARGE SCALE GENOMIC DNA]</scope>
    <source>
        <strain evidence="9 16">DKC2</strain>
    </source>
</reference>
<dbReference type="EMBL" id="COPH01000017">
    <property type="protein sequence ID" value="CLW34453.1"/>
    <property type="molecule type" value="Genomic_DNA"/>
</dbReference>
<dbReference type="Gene3D" id="3.30.2140.10">
    <property type="entry name" value="Arylamine N-acetyltransferase"/>
    <property type="match status" value="1"/>
</dbReference>
<reference evidence="8 15" key="4">
    <citation type="journal article" date="2017" name="N. Engl. J. Med.">
        <title>Transmission of Extensively Drug-Resistant Tuberculosis in South Africa.</title>
        <authorList>
            <person name="Shah N.S."/>
            <person name="Auld S.C."/>
            <person name="Brust J.C."/>
            <person name="Mathema B."/>
            <person name="Ismail N."/>
            <person name="Moodley P."/>
            <person name="Mlisana K."/>
            <person name="Allana S."/>
            <person name="Campbell A."/>
            <person name="Mthiyane T."/>
            <person name="Morris N."/>
            <person name="Mpangase P."/>
            <person name="van der Meulen H."/>
            <person name="Omar S.V."/>
            <person name="Brown T.S."/>
            <person name="Narechania A."/>
            <person name="Shaskina E."/>
            <person name="Kapwata T."/>
            <person name="Kreiswirth B."/>
            <person name="Gandhi N.R."/>
        </authorList>
    </citation>
    <scope>NUCLEOTIDE SEQUENCE [LARGE SCALE GENOMIC DNA]</scope>
    <source>
        <strain evidence="8 15">32301_S10</strain>
    </source>
</reference>
<dbReference type="EMBL" id="CSAD01000046">
    <property type="protein sequence ID" value="COU88962.1"/>
    <property type="molecule type" value="Genomic_DNA"/>
</dbReference>
<keyword evidence="3" id="KW-0808">Transferase</keyword>
<reference evidence="6 17" key="8">
    <citation type="submission" date="2021-03" db="EMBL/GenBank/DDBJ databases">
        <title>Whole Genome Sequencing of Mycobacterium tuberculosis clinical isolates from Arunachal Pradesh, India.</title>
        <authorList>
            <person name="Singh S."/>
            <person name="Mudliar S.R."/>
            <person name="Kulsum U."/>
            <person name="Rufai S.B."/>
            <person name="Singh P.K."/>
            <person name="Umpo M."/>
            <person name="Nyori M."/>
        </authorList>
    </citation>
    <scope>NUCLEOTIDE SEQUENCE [LARGE SCALE GENOMIC DNA]</scope>
    <source>
        <strain evidence="6 17">OMICS/BPL/0142/20/SP</strain>
    </source>
</reference>